<dbReference type="InterPro" id="IPR012338">
    <property type="entry name" value="Beta-lactam/transpept-like"/>
</dbReference>
<proteinExistence type="predicted"/>
<feature type="domain" description="Peptidase S12 Pab87-related C-terminal" evidence="3">
    <location>
        <begin position="425"/>
        <end position="509"/>
    </location>
</feature>
<sequence>MSPHNILALFLVTFINSGNGFSANEEDTIKSYIKTTMECKNITGLSVTMVRNGEVFTDGFGYSNIDTLTPVTSTTKMNIGSVTKTLTSMMWAVLISEAKDKNDTSINWNTKVHDIFGSNFILNDSCRTSLVSLEDFLSHRTGLESADVLLQAGEGGHRSRGDLINNLKELESIEEFRDVFSYSNIGFVMVAYLAEKIGKKPWETLMREKIFEPLNMTSTLFLTDKTFSELATPYLFDEEKGMEESDKSIYTVIDLFGPAGSVCSTADDMSNLLKYLTSGEYMDHLGIHDDVFNGLFKQKSILPKSIASRYNLEYPQFPISFDTYGYGMAWFLTKYRDLDMYFHTGVLYGFTSVLGFIPRKNISVFLNSNGLGVSGFRNIMLPTMYYIFDTLLELEPWLNDTTACSYPSPWNHIPEKNSTTRNETQINISETDRFIGNYSNSLYGEASVSVINETLTLQYGRLLHGTLSHHSQNIFNLTILEPLNKVLSTSMIVTFENFREKQFQRLRLDKHPIFDRVSSNVNRANDVGFSFLLYMIIVLNSLVLV</sequence>
<dbReference type="EMBL" id="CACVKT020007772">
    <property type="protein sequence ID" value="CAC5410504.1"/>
    <property type="molecule type" value="Genomic_DNA"/>
</dbReference>
<name>A0A6J8DTD7_MYTCO</name>
<reference evidence="4 5" key="1">
    <citation type="submission" date="2020-06" db="EMBL/GenBank/DDBJ databases">
        <authorList>
            <person name="Li R."/>
            <person name="Bekaert M."/>
        </authorList>
    </citation>
    <scope>NUCLEOTIDE SEQUENCE [LARGE SCALE GENOMIC DNA]</scope>
    <source>
        <strain evidence="5">wild</strain>
    </source>
</reference>
<feature type="chain" id="PRO_5026995854" description="Beta-lactamase-related domain-containing protein" evidence="1">
    <location>
        <begin position="21"/>
        <end position="545"/>
    </location>
</feature>
<feature type="domain" description="Beta-lactamase-related" evidence="2">
    <location>
        <begin position="30"/>
        <end position="372"/>
    </location>
</feature>
<dbReference type="OrthoDB" id="5946976at2759"/>
<protein>
    <recommendedName>
        <fullName evidence="6">Beta-lactamase-related domain-containing protein</fullName>
    </recommendedName>
</protein>
<dbReference type="AlphaFoldDB" id="A0A6J8DTD7"/>
<dbReference type="Pfam" id="PF00144">
    <property type="entry name" value="Beta-lactamase"/>
    <property type="match status" value="1"/>
</dbReference>
<organism evidence="4 5">
    <name type="scientific">Mytilus coruscus</name>
    <name type="common">Sea mussel</name>
    <dbReference type="NCBI Taxonomy" id="42192"/>
    <lineage>
        <taxon>Eukaryota</taxon>
        <taxon>Metazoa</taxon>
        <taxon>Spiralia</taxon>
        <taxon>Lophotrochozoa</taxon>
        <taxon>Mollusca</taxon>
        <taxon>Bivalvia</taxon>
        <taxon>Autobranchia</taxon>
        <taxon>Pteriomorphia</taxon>
        <taxon>Mytilida</taxon>
        <taxon>Mytiloidea</taxon>
        <taxon>Mytilidae</taxon>
        <taxon>Mytilinae</taxon>
        <taxon>Mytilus</taxon>
    </lineage>
</organism>
<dbReference type="InterPro" id="IPR021860">
    <property type="entry name" value="Peptidase_S12_Pab87-rel_C"/>
</dbReference>
<evidence type="ECO:0000259" key="2">
    <source>
        <dbReference type="Pfam" id="PF00144"/>
    </source>
</evidence>
<dbReference type="InterPro" id="IPR001466">
    <property type="entry name" value="Beta-lactam-related"/>
</dbReference>
<feature type="signal peptide" evidence="1">
    <location>
        <begin position="1"/>
        <end position="20"/>
    </location>
</feature>
<evidence type="ECO:0000256" key="1">
    <source>
        <dbReference type="SAM" id="SignalP"/>
    </source>
</evidence>
<keyword evidence="5" id="KW-1185">Reference proteome</keyword>
<dbReference type="Gene3D" id="2.40.128.600">
    <property type="match status" value="1"/>
</dbReference>
<evidence type="ECO:0000259" key="3">
    <source>
        <dbReference type="Pfam" id="PF11954"/>
    </source>
</evidence>
<dbReference type="InterPro" id="IPR050491">
    <property type="entry name" value="AmpC-like"/>
</dbReference>
<gene>
    <name evidence="4" type="ORF">MCOR_43684</name>
</gene>
<dbReference type="Gene3D" id="3.40.710.10">
    <property type="entry name" value="DD-peptidase/beta-lactamase superfamily"/>
    <property type="match status" value="1"/>
</dbReference>
<evidence type="ECO:0000313" key="5">
    <source>
        <dbReference type="Proteomes" id="UP000507470"/>
    </source>
</evidence>
<evidence type="ECO:0008006" key="6">
    <source>
        <dbReference type="Google" id="ProtNLM"/>
    </source>
</evidence>
<dbReference type="Pfam" id="PF11954">
    <property type="entry name" value="DUF3471"/>
    <property type="match status" value="1"/>
</dbReference>
<evidence type="ECO:0000313" key="4">
    <source>
        <dbReference type="EMBL" id="CAC5410504.1"/>
    </source>
</evidence>
<dbReference type="Proteomes" id="UP000507470">
    <property type="component" value="Unassembled WGS sequence"/>
</dbReference>
<dbReference type="SUPFAM" id="SSF56601">
    <property type="entry name" value="beta-lactamase/transpeptidase-like"/>
    <property type="match status" value="1"/>
</dbReference>
<keyword evidence="1" id="KW-0732">Signal</keyword>
<dbReference type="PANTHER" id="PTHR46825:SF15">
    <property type="entry name" value="BETA-LACTAMASE-RELATED DOMAIN-CONTAINING PROTEIN"/>
    <property type="match status" value="1"/>
</dbReference>
<accession>A0A6J8DTD7</accession>
<dbReference type="PANTHER" id="PTHR46825">
    <property type="entry name" value="D-ALANYL-D-ALANINE-CARBOXYPEPTIDASE/ENDOPEPTIDASE AMPH"/>
    <property type="match status" value="1"/>
</dbReference>